<dbReference type="PROSITE" id="PS50943">
    <property type="entry name" value="HTH_CROC1"/>
    <property type="match status" value="1"/>
</dbReference>
<protein>
    <recommendedName>
        <fullName evidence="1">HTH cro/C1-type domain-containing protein</fullName>
    </recommendedName>
</protein>
<dbReference type="Proteomes" id="UP000658382">
    <property type="component" value="Unassembled WGS sequence"/>
</dbReference>
<dbReference type="Pfam" id="PF01381">
    <property type="entry name" value="HTH_3"/>
    <property type="match status" value="1"/>
</dbReference>
<comment type="caution">
    <text evidence="2">The sequence shown here is derived from an EMBL/GenBank/DDBJ whole genome shotgun (WGS) entry which is preliminary data.</text>
</comment>
<gene>
    <name evidence="2" type="ORF">GCM10007063_12580</name>
</gene>
<proteinExistence type="predicted"/>
<name>A0A917PTX1_9BACI</name>
<dbReference type="AlphaFoldDB" id="A0A917PTX1"/>
<dbReference type="InterPro" id="IPR010982">
    <property type="entry name" value="Lambda_DNA-bd_dom_sf"/>
</dbReference>
<dbReference type="EMBL" id="BMNQ01000011">
    <property type="protein sequence ID" value="GGJ91409.1"/>
    <property type="molecule type" value="Genomic_DNA"/>
</dbReference>
<dbReference type="Gene3D" id="1.10.260.40">
    <property type="entry name" value="lambda repressor-like DNA-binding domains"/>
    <property type="match status" value="1"/>
</dbReference>
<keyword evidence="3" id="KW-1185">Reference proteome</keyword>
<organism evidence="2 3">
    <name type="scientific">Lentibacillus kapialis</name>
    <dbReference type="NCBI Taxonomy" id="340214"/>
    <lineage>
        <taxon>Bacteria</taxon>
        <taxon>Bacillati</taxon>
        <taxon>Bacillota</taxon>
        <taxon>Bacilli</taxon>
        <taxon>Bacillales</taxon>
        <taxon>Bacillaceae</taxon>
        <taxon>Lentibacillus</taxon>
    </lineage>
</organism>
<reference evidence="2" key="2">
    <citation type="submission" date="2020-09" db="EMBL/GenBank/DDBJ databases">
        <authorList>
            <person name="Sun Q."/>
            <person name="Ohkuma M."/>
        </authorList>
    </citation>
    <scope>NUCLEOTIDE SEQUENCE</scope>
    <source>
        <strain evidence="2">JCM 12580</strain>
    </source>
</reference>
<accession>A0A917PTX1</accession>
<evidence type="ECO:0000313" key="3">
    <source>
        <dbReference type="Proteomes" id="UP000658382"/>
    </source>
</evidence>
<evidence type="ECO:0000313" key="2">
    <source>
        <dbReference type="EMBL" id="GGJ91409.1"/>
    </source>
</evidence>
<dbReference type="CDD" id="cd00093">
    <property type="entry name" value="HTH_XRE"/>
    <property type="match status" value="1"/>
</dbReference>
<reference evidence="2" key="1">
    <citation type="journal article" date="2014" name="Int. J. Syst. Evol. Microbiol.">
        <title>Complete genome sequence of Corynebacterium casei LMG S-19264T (=DSM 44701T), isolated from a smear-ripened cheese.</title>
        <authorList>
            <consortium name="US DOE Joint Genome Institute (JGI-PGF)"/>
            <person name="Walter F."/>
            <person name="Albersmeier A."/>
            <person name="Kalinowski J."/>
            <person name="Ruckert C."/>
        </authorList>
    </citation>
    <scope>NUCLEOTIDE SEQUENCE</scope>
    <source>
        <strain evidence="2">JCM 12580</strain>
    </source>
</reference>
<feature type="domain" description="HTH cro/C1-type" evidence="1">
    <location>
        <begin position="36"/>
        <end position="92"/>
    </location>
</feature>
<dbReference type="SMART" id="SM00530">
    <property type="entry name" value="HTH_XRE"/>
    <property type="match status" value="1"/>
</dbReference>
<dbReference type="GO" id="GO:0003677">
    <property type="term" value="F:DNA binding"/>
    <property type="evidence" value="ECO:0007669"/>
    <property type="project" value="InterPro"/>
</dbReference>
<dbReference type="SUPFAM" id="SSF47413">
    <property type="entry name" value="lambda repressor-like DNA-binding domains"/>
    <property type="match status" value="1"/>
</dbReference>
<evidence type="ECO:0000259" key="1">
    <source>
        <dbReference type="PROSITE" id="PS50943"/>
    </source>
</evidence>
<sequence length="101" mass="11353">MLSFTVNDDFNKKLADIVGKDHVEEIEQRGYLAAQIVSHRHKKQMTQQELATAINVAKSTIGRLEAGLTQPNYQTLLSLSRALDTPLTIDAKYDDRQIAKI</sequence>
<dbReference type="InterPro" id="IPR001387">
    <property type="entry name" value="Cro/C1-type_HTH"/>
</dbReference>